<name>A0A6J5MYV1_9CAUD</name>
<reference evidence="1" key="1">
    <citation type="submission" date="2020-04" db="EMBL/GenBank/DDBJ databases">
        <authorList>
            <person name="Chiriac C."/>
            <person name="Salcher M."/>
            <person name="Ghai R."/>
            <person name="Kavagutti S V."/>
        </authorList>
    </citation>
    <scope>NUCLEOTIDE SEQUENCE</scope>
</reference>
<gene>
    <name evidence="1" type="ORF">UFOVP562_50</name>
</gene>
<evidence type="ECO:0000313" key="1">
    <source>
        <dbReference type="EMBL" id="CAB4150163.1"/>
    </source>
</evidence>
<proteinExistence type="predicted"/>
<dbReference type="EMBL" id="LR796537">
    <property type="protein sequence ID" value="CAB4150163.1"/>
    <property type="molecule type" value="Genomic_DNA"/>
</dbReference>
<protein>
    <submittedName>
        <fullName evidence="1">Uncharacterized protein</fullName>
    </submittedName>
</protein>
<organism evidence="1">
    <name type="scientific">uncultured Caudovirales phage</name>
    <dbReference type="NCBI Taxonomy" id="2100421"/>
    <lineage>
        <taxon>Viruses</taxon>
        <taxon>Duplodnaviria</taxon>
        <taxon>Heunggongvirae</taxon>
        <taxon>Uroviricota</taxon>
        <taxon>Caudoviricetes</taxon>
        <taxon>Peduoviridae</taxon>
        <taxon>Maltschvirus</taxon>
        <taxon>Maltschvirus maltsch</taxon>
    </lineage>
</organism>
<sequence>MKPTYYGTEVRIEIRGMGLDGTRVVQRFDTEANTWIDDAVFYEASDSCSTDSKRYAMGLAKRG</sequence>
<accession>A0A6J5MYV1</accession>